<dbReference type="Proteomes" id="UP001153076">
    <property type="component" value="Unassembled WGS sequence"/>
</dbReference>
<organism evidence="3 4">
    <name type="scientific">Carnegiea gigantea</name>
    <dbReference type="NCBI Taxonomy" id="171969"/>
    <lineage>
        <taxon>Eukaryota</taxon>
        <taxon>Viridiplantae</taxon>
        <taxon>Streptophyta</taxon>
        <taxon>Embryophyta</taxon>
        <taxon>Tracheophyta</taxon>
        <taxon>Spermatophyta</taxon>
        <taxon>Magnoliopsida</taxon>
        <taxon>eudicotyledons</taxon>
        <taxon>Gunneridae</taxon>
        <taxon>Pentapetalae</taxon>
        <taxon>Caryophyllales</taxon>
        <taxon>Cactineae</taxon>
        <taxon>Cactaceae</taxon>
        <taxon>Cactoideae</taxon>
        <taxon>Echinocereeae</taxon>
        <taxon>Carnegiea</taxon>
    </lineage>
</organism>
<dbReference type="PANTHER" id="PTHR46250:SF17">
    <property type="entry name" value="MYB_SANT-LIKE DOMAIN-CONTAINING PROTEIN"/>
    <property type="match status" value="1"/>
</dbReference>
<keyword evidence="4" id="KW-1185">Reference proteome</keyword>
<dbReference type="OrthoDB" id="695318at2759"/>
<feature type="region of interest" description="Disordered" evidence="1">
    <location>
        <begin position="139"/>
        <end position="172"/>
    </location>
</feature>
<reference evidence="3" key="1">
    <citation type="submission" date="2022-04" db="EMBL/GenBank/DDBJ databases">
        <title>Carnegiea gigantea Genome sequencing and assembly v2.</title>
        <authorList>
            <person name="Copetti D."/>
            <person name="Sanderson M.J."/>
            <person name="Burquez A."/>
            <person name="Wojciechowski M.F."/>
        </authorList>
    </citation>
    <scope>NUCLEOTIDE SEQUENCE</scope>
    <source>
        <strain evidence="3">SGP5-SGP5p</strain>
        <tissue evidence="3">Aerial part</tissue>
    </source>
</reference>
<name>A0A9Q1JHS6_9CARY</name>
<sequence length="278" mass="31016">MASPKDHGPGKNKRKWKEEEDNAFIEVLKDLVNGGTSFKADNGFKPGFLNIFVEKLKAKLPESNLKAQPHFKGIYNVVHDMVVGSCTSGFGWDPETKSVVAEKEVWKAYVMNHPRANDWRGKLCPYYEDLCIIFGKGRASGKDAQGPEEMEDEVNEEGENEESKPSGVKASYAKSGNLGKRVRAPDNLVKSLSEVVFILGREIRATSSNISRAIGFDVELSEKRSKLNEELANLGLTTMERHRAIRKITSEPESVDVFFSIPDAKRGEWVQALLRGDI</sequence>
<accession>A0A9Q1JHS6</accession>
<feature type="compositionally biased region" description="Acidic residues" evidence="1">
    <location>
        <begin position="146"/>
        <end position="160"/>
    </location>
</feature>
<feature type="domain" description="Myb/SANT-like" evidence="2">
    <location>
        <begin position="15"/>
        <end position="109"/>
    </location>
</feature>
<dbReference type="PANTHER" id="PTHR46250">
    <property type="entry name" value="MYB/SANT-LIKE DNA-BINDING DOMAIN PROTEIN-RELATED"/>
    <property type="match status" value="1"/>
</dbReference>
<proteinExistence type="predicted"/>
<protein>
    <recommendedName>
        <fullName evidence="2">Myb/SANT-like domain-containing protein</fullName>
    </recommendedName>
</protein>
<evidence type="ECO:0000313" key="3">
    <source>
        <dbReference type="EMBL" id="KAJ8423319.1"/>
    </source>
</evidence>
<dbReference type="Pfam" id="PF12776">
    <property type="entry name" value="Myb_DNA-bind_3"/>
    <property type="match status" value="1"/>
</dbReference>
<dbReference type="EMBL" id="JAKOGI010001997">
    <property type="protein sequence ID" value="KAJ8423319.1"/>
    <property type="molecule type" value="Genomic_DNA"/>
</dbReference>
<evidence type="ECO:0000313" key="4">
    <source>
        <dbReference type="Proteomes" id="UP001153076"/>
    </source>
</evidence>
<gene>
    <name evidence="3" type="ORF">Cgig2_020478</name>
</gene>
<comment type="caution">
    <text evidence="3">The sequence shown here is derived from an EMBL/GenBank/DDBJ whole genome shotgun (WGS) entry which is preliminary data.</text>
</comment>
<evidence type="ECO:0000259" key="2">
    <source>
        <dbReference type="Pfam" id="PF12776"/>
    </source>
</evidence>
<evidence type="ECO:0000256" key="1">
    <source>
        <dbReference type="SAM" id="MobiDB-lite"/>
    </source>
</evidence>
<dbReference type="InterPro" id="IPR024752">
    <property type="entry name" value="Myb/SANT-like_dom"/>
</dbReference>
<dbReference type="AlphaFoldDB" id="A0A9Q1JHS6"/>